<protein>
    <recommendedName>
        <fullName evidence="4">Vacuolar membrane protease</fullName>
    </recommendedName>
    <alternativeName>
        <fullName evidence="8">FXNA-related family protease 1</fullName>
    </alternativeName>
</protein>
<feature type="domain" description="Peptidase M28" evidence="10">
    <location>
        <begin position="101"/>
        <end position="290"/>
    </location>
</feature>
<keyword evidence="6 9" id="KW-1133">Transmembrane helix</keyword>
<feature type="transmembrane region" description="Helical" evidence="9">
    <location>
        <begin position="431"/>
        <end position="451"/>
    </location>
</feature>
<feature type="transmembrane region" description="Helical" evidence="9">
    <location>
        <begin position="481"/>
        <end position="499"/>
    </location>
</feature>
<keyword evidence="12" id="KW-1185">Reference proteome</keyword>
<dbReference type="RefSeq" id="WP_011710962.1">
    <property type="nucleotide sequence ID" value="NZ_BMIX01000002.1"/>
</dbReference>
<keyword evidence="9" id="KW-0472">Membrane</keyword>
<dbReference type="Proteomes" id="UP000605733">
    <property type="component" value="Unassembled WGS sequence"/>
</dbReference>
<feature type="transmembrane region" description="Helical" evidence="9">
    <location>
        <begin position="329"/>
        <end position="350"/>
    </location>
</feature>
<reference evidence="12" key="1">
    <citation type="journal article" date="2019" name="Int. J. Syst. Evol. Microbiol.">
        <title>The Global Catalogue of Microorganisms (GCM) 10K type strain sequencing project: providing services to taxonomists for standard genome sequencing and annotation.</title>
        <authorList>
            <consortium name="The Broad Institute Genomics Platform"/>
            <consortium name="The Broad Institute Genome Sequencing Center for Infectious Disease"/>
            <person name="Wu L."/>
            <person name="Ma J."/>
        </authorList>
    </citation>
    <scope>NUCLEOTIDE SEQUENCE [LARGE SCALE GENOMIC DNA]</scope>
    <source>
        <strain evidence="12">CGMCC 1.15422</strain>
    </source>
</reference>
<evidence type="ECO:0000256" key="4">
    <source>
        <dbReference type="ARBA" id="ARBA00017435"/>
    </source>
</evidence>
<evidence type="ECO:0000313" key="11">
    <source>
        <dbReference type="EMBL" id="GGG31661.1"/>
    </source>
</evidence>
<accession>A0ABQ1WHU7</accession>
<evidence type="ECO:0000256" key="7">
    <source>
        <dbReference type="ARBA" id="ARBA00023180"/>
    </source>
</evidence>
<dbReference type="InterPro" id="IPR045175">
    <property type="entry name" value="M28_fam"/>
</dbReference>
<dbReference type="InterPro" id="IPR007484">
    <property type="entry name" value="Peptidase_M28"/>
</dbReference>
<comment type="subcellular location">
    <subcellularLocation>
        <location evidence="2">Vacuole membrane</location>
        <topology evidence="2">Multi-pass membrane protein</topology>
    </subcellularLocation>
</comment>
<dbReference type="PANTHER" id="PTHR12147:SF58">
    <property type="entry name" value="VACUOLAR MEMBRANE PROTEASE"/>
    <property type="match status" value="1"/>
</dbReference>
<evidence type="ECO:0000313" key="12">
    <source>
        <dbReference type="Proteomes" id="UP000605733"/>
    </source>
</evidence>
<evidence type="ECO:0000256" key="6">
    <source>
        <dbReference type="ARBA" id="ARBA00022989"/>
    </source>
</evidence>
<proteinExistence type="inferred from homology"/>
<keyword evidence="11" id="KW-0645">Protease</keyword>
<dbReference type="EMBL" id="BMIX01000002">
    <property type="protein sequence ID" value="GGG31661.1"/>
    <property type="molecule type" value="Genomic_DNA"/>
</dbReference>
<comment type="function">
    <text evidence="1">May be involved in vacuolar sorting and osmoregulation.</text>
</comment>
<evidence type="ECO:0000256" key="5">
    <source>
        <dbReference type="ARBA" id="ARBA00022554"/>
    </source>
</evidence>
<feature type="transmembrane region" description="Helical" evidence="9">
    <location>
        <begin position="403"/>
        <end position="424"/>
    </location>
</feature>
<keyword evidence="5" id="KW-0926">Vacuole</keyword>
<keyword evidence="11" id="KW-0378">Hydrolase</keyword>
<organism evidence="11 12">
    <name type="scientific">Christiangramia forsetii</name>
    <dbReference type="NCBI Taxonomy" id="411153"/>
    <lineage>
        <taxon>Bacteria</taxon>
        <taxon>Pseudomonadati</taxon>
        <taxon>Bacteroidota</taxon>
        <taxon>Flavobacteriia</taxon>
        <taxon>Flavobacteriales</taxon>
        <taxon>Flavobacteriaceae</taxon>
        <taxon>Christiangramia</taxon>
    </lineage>
</organism>
<evidence type="ECO:0000256" key="2">
    <source>
        <dbReference type="ARBA" id="ARBA00004128"/>
    </source>
</evidence>
<feature type="transmembrane region" description="Helical" evidence="9">
    <location>
        <begin position="362"/>
        <end position="383"/>
    </location>
</feature>
<evidence type="ECO:0000256" key="1">
    <source>
        <dbReference type="ARBA" id="ARBA00003273"/>
    </source>
</evidence>
<evidence type="ECO:0000256" key="3">
    <source>
        <dbReference type="ARBA" id="ARBA00010918"/>
    </source>
</evidence>
<sequence>MNNRLTGLIAFLLIIIAVWLSFNFDQPNFEPNTNDSLTEFSTSRAFKHVEAIAKEPHYLGSPAHSKVRNYIVDELQNMGLEVQTQEGYNLNKNGVLAKPQNILSRIEGTGDGEALVLMTHYDSAMHSSYGASDAGSGVATILEGVRAFLEKGTTHKNDIILLFTDAEELGLNGAGLFIEDHSWAKDVQLALNFEARGSGGSPFMLLETNGKNARLIEAFQEAEVKYPVSNSLAYSIYKMLPNDTDLTILREQGDINGYNFAFIDDHFDYHTANDLPENLDKETLAHQGSYLMPLLNYFGNQGIKNLSSDRDLIYFSLPFGEFIKYPFNWIIPMLILAILIFIILIVYGFRRDRLNFMGILKGFIPLFLSLIISGLLVWGFWKFCLFIYPEYSEMEHGFTYNGYWYIAISIFLTLSVCFMIYHLLRKSLRTASVFIAPLILWLLICALVSVYLKGASYFIIPVYFGLIQLFIMIRQEKPNRIFMVLLSCPAIFILLPFIWSLPVALGLKMLFITAILVSLLFSLFLPLFGYFRRLKSFAVLCFLVFNVLIFVAHYYSDFSLERPKPNSLVYLQDLDENTSTWYSYDAMVDDWTAEYFGKEPVTSSHTESNFSSKYGSNFTFRTQAPSIDIPEPGIIIENMGIDSLNNAGYTLKIAPNREINRMEIYETKDVDFKKFKVNGLEADEVYLGENAFHMFKRRWRERLLTYYASNLDTLRIEFSIEKGDVPEFVLYESAYDLIGNKNLKVKERPDGMIPRPFVLNDATILKKTIRIKE</sequence>
<dbReference type="GO" id="GO:0004177">
    <property type="term" value="F:aminopeptidase activity"/>
    <property type="evidence" value="ECO:0007669"/>
    <property type="project" value="UniProtKB-KW"/>
</dbReference>
<dbReference type="PANTHER" id="PTHR12147">
    <property type="entry name" value="METALLOPEPTIDASE M28 FAMILY MEMBER"/>
    <property type="match status" value="1"/>
</dbReference>
<dbReference type="SUPFAM" id="SSF53187">
    <property type="entry name" value="Zn-dependent exopeptidases"/>
    <property type="match status" value="1"/>
</dbReference>
<evidence type="ECO:0000256" key="8">
    <source>
        <dbReference type="ARBA" id="ARBA00031512"/>
    </source>
</evidence>
<comment type="caution">
    <text evidence="11">The sequence shown here is derived from an EMBL/GenBank/DDBJ whole genome shotgun (WGS) entry which is preliminary data.</text>
</comment>
<dbReference type="Gene3D" id="3.40.630.10">
    <property type="entry name" value="Zn peptidases"/>
    <property type="match status" value="1"/>
</dbReference>
<dbReference type="Pfam" id="PF04389">
    <property type="entry name" value="Peptidase_M28"/>
    <property type="match status" value="1"/>
</dbReference>
<name>A0ABQ1WHU7_9FLAO</name>
<keyword evidence="7" id="KW-0325">Glycoprotein</keyword>
<comment type="similarity">
    <text evidence="3">Belongs to the peptidase M28 family.</text>
</comment>
<evidence type="ECO:0000259" key="10">
    <source>
        <dbReference type="Pfam" id="PF04389"/>
    </source>
</evidence>
<gene>
    <name evidence="11" type="ORF">GCM10011532_13930</name>
</gene>
<keyword evidence="11" id="KW-0031">Aminopeptidase</keyword>
<evidence type="ECO:0000256" key="9">
    <source>
        <dbReference type="SAM" id="Phobius"/>
    </source>
</evidence>
<keyword evidence="9" id="KW-0812">Transmembrane</keyword>
<feature type="transmembrane region" description="Helical" evidence="9">
    <location>
        <begin position="505"/>
        <end position="525"/>
    </location>
</feature>
<feature type="transmembrane region" description="Helical" evidence="9">
    <location>
        <begin position="457"/>
        <end position="474"/>
    </location>
</feature>
<feature type="transmembrane region" description="Helical" evidence="9">
    <location>
        <begin position="537"/>
        <end position="555"/>
    </location>
</feature>